<reference evidence="1 2" key="1">
    <citation type="submission" date="2020-02" db="EMBL/GenBank/DDBJ databases">
        <title>The draft genome of Grimontia sedimenta sp. nov., isolated from benthic sediments near coral reefs south of Kuwait.</title>
        <authorList>
            <person name="Mahmoud H.M."/>
            <person name="Jose L."/>
            <person name="Eapen S."/>
        </authorList>
    </citation>
    <scope>NUCLEOTIDE SEQUENCE [LARGE SCALE GENOMIC DNA]</scope>
    <source>
        <strain evidence="1 2">S25</strain>
    </source>
</reference>
<organism evidence="1 2">
    <name type="scientific">Grimontia sedimenti</name>
    <dbReference type="NCBI Taxonomy" id="2711294"/>
    <lineage>
        <taxon>Bacteria</taxon>
        <taxon>Pseudomonadati</taxon>
        <taxon>Pseudomonadota</taxon>
        <taxon>Gammaproteobacteria</taxon>
        <taxon>Vibrionales</taxon>
        <taxon>Vibrionaceae</taxon>
        <taxon>Grimontia</taxon>
    </lineage>
</organism>
<protein>
    <submittedName>
        <fullName evidence="1">Uncharacterized protein</fullName>
    </submittedName>
</protein>
<dbReference type="Proteomes" id="UP000473008">
    <property type="component" value="Unassembled WGS sequence"/>
</dbReference>
<dbReference type="AlphaFoldDB" id="A0A6M1RBV4"/>
<sequence length="360" mass="40672">MLNEVKFCCTPNFAGESEGLGDAGIETFLDSPFISLAREIGQNSRDAKSPNVSCPVRITFDILEVEKSEIPGINEFINTVEQCLETSYSRKDPKAIDFFYNLSNLLKKESVKILKIEDINTKGLHGPCEEGTPFHSLVKSRGVSQKGDDISSGGSHGIGKNAVYAVSQGRTVFYSTKYLSNSEEKFYFQGKSLLISHCLNHEPKSATGYWGEDQYKAIENIELLPKWLHKEEQGTTIFSLFFEDSDRWEDKIVISLINNFTSAIYNGEMEFNINNEYIVNRESISNLIFSSDLEIIAERSGIAVDLEVARQIYKCLSSDLSDNLQFEIKNLGKFNLRILLDDEASKKYIFFVMECLSHQT</sequence>
<accession>A0A6M1RBV4</accession>
<comment type="caution">
    <text evidence="1">The sequence shown here is derived from an EMBL/GenBank/DDBJ whole genome shotgun (WGS) entry which is preliminary data.</text>
</comment>
<dbReference type="EMBL" id="JAALDL010000004">
    <property type="protein sequence ID" value="NGN97686.1"/>
    <property type="molecule type" value="Genomic_DNA"/>
</dbReference>
<keyword evidence="2" id="KW-1185">Reference proteome</keyword>
<name>A0A6M1RBV4_9GAMM</name>
<proteinExistence type="predicted"/>
<evidence type="ECO:0000313" key="1">
    <source>
        <dbReference type="EMBL" id="NGN97686.1"/>
    </source>
</evidence>
<gene>
    <name evidence="1" type="ORF">G5S52_08380</name>
</gene>
<dbReference type="RefSeq" id="WP_165012711.1">
    <property type="nucleotide sequence ID" value="NZ_JAALDL010000004.1"/>
</dbReference>
<evidence type="ECO:0000313" key="2">
    <source>
        <dbReference type="Proteomes" id="UP000473008"/>
    </source>
</evidence>